<dbReference type="OrthoDB" id="1399842at2"/>
<feature type="chain" id="PRO_5018107969" description="DUF3570 domain-containing protein" evidence="2">
    <location>
        <begin position="22"/>
        <end position="474"/>
    </location>
</feature>
<feature type="coiled-coil region" evidence="1">
    <location>
        <begin position="40"/>
        <end position="67"/>
    </location>
</feature>
<name>A0A3N0DRS8_SINP1</name>
<proteinExistence type="predicted"/>
<keyword evidence="1" id="KW-0175">Coiled coil</keyword>
<keyword evidence="2" id="KW-0732">Signal</keyword>
<gene>
    <name evidence="3" type="ORF">ED312_19350</name>
</gene>
<accession>A0A3N0DRS8</accession>
<evidence type="ECO:0000313" key="3">
    <source>
        <dbReference type="EMBL" id="RNL78221.1"/>
    </source>
</evidence>
<reference evidence="3 4" key="1">
    <citation type="submission" date="2018-10" db="EMBL/GenBank/DDBJ databases">
        <title>Sinomicrobium pectinilyticum sp. nov., a pectinase-producing bacterium isolated from alkaline and saline soil, and emended description of the genus Sinomicrobium.</title>
        <authorList>
            <person name="Cheng B."/>
            <person name="Li C."/>
            <person name="Lai Q."/>
            <person name="Du M."/>
            <person name="Shao Z."/>
            <person name="Xu P."/>
            <person name="Yang C."/>
        </authorList>
    </citation>
    <scope>NUCLEOTIDE SEQUENCE [LARGE SCALE GENOMIC DNA]</scope>
    <source>
        <strain evidence="3 4">5DNS001</strain>
    </source>
</reference>
<comment type="caution">
    <text evidence="3">The sequence shown here is derived from an EMBL/GenBank/DDBJ whole genome shotgun (WGS) entry which is preliminary data.</text>
</comment>
<feature type="signal peptide" evidence="2">
    <location>
        <begin position="1"/>
        <end position="21"/>
    </location>
</feature>
<organism evidence="3 4">
    <name type="scientific">Sinomicrobium pectinilyticum</name>
    <dbReference type="NCBI Taxonomy" id="1084421"/>
    <lineage>
        <taxon>Bacteria</taxon>
        <taxon>Pseudomonadati</taxon>
        <taxon>Bacteroidota</taxon>
        <taxon>Flavobacteriia</taxon>
        <taxon>Flavobacteriales</taxon>
        <taxon>Flavobacteriaceae</taxon>
        <taxon>Sinomicrobium</taxon>
    </lineage>
</organism>
<evidence type="ECO:0000313" key="4">
    <source>
        <dbReference type="Proteomes" id="UP000267469"/>
    </source>
</evidence>
<dbReference type="RefSeq" id="WP_123217676.1">
    <property type="nucleotide sequence ID" value="NZ_RJTM01000134.1"/>
</dbReference>
<dbReference type="AlphaFoldDB" id="A0A3N0DRS8"/>
<evidence type="ECO:0008006" key="5">
    <source>
        <dbReference type="Google" id="ProtNLM"/>
    </source>
</evidence>
<keyword evidence="4" id="KW-1185">Reference proteome</keyword>
<dbReference type="Proteomes" id="UP000267469">
    <property type="component" value="Unassembled WGS sequence"/>
</dbReference>
<evidence type="ECO:0000256" key="2">
    <source>
        <dbReference type="SAM" id="SignalP"/>
    </source>
</evidence>
<sequence length="474" mass="54191">MKKVCTILVVLCLFHLSRAQGEGEIQPQNLEVTDSTGLASQTSETEADELNDTLKKLKELIDESNSGSTEIGTFRIQPYAIVFPGHFPVSKPYQVALLRRRIDSVNKTLELRGKAASRVNFTLKKAVKDRKSGDEVLSEGTTVELHIAYIDSVKVAISEGVIEHLKVYTSDGNSFYNTKSPIPILTIEKRFDDRLFNPQNGNFILLKDALYFEADRRFNYFPDAQELTIKNTRTDSGIKTGSQKLYAENGLNALVNLQVYSDLLGVFGDEPNGLIQFEANTKLYLHRANYKNTYTFMPFDAIEPFFHFNRIESKFDTIALSSAQEINRLELFRRYTYAVGLDVNLFRGDWRPSNSFELKAGYMYSSSNLVIDDEKLNAALHTPYLEAVLKSRKLNNFGIDLRVRHAWQKLNPNTYIENDEWNDLLSFRAGVSYFPDKKKTDKIFLRFINYLNLSDRKQDFALLQLGFSKAISFN</sequence>
<dbReference type="EMBL" id="RJTM01000134">
    <property type="protein sequence ID" value="RNL78221.1"/>
    <property type="molecule type" value="Genomic_DNA"/>
</dbReference>
<protein>
    <recommendedName>
        <fullName evidence="5">DUF3570 domain-containing protein</fullName>
    </recommendedName>
</protein>
<evidence type="ECO:0000256" key="1">
    <source>
        <dbReference type="SAM" id="Coils"/>
    </source>
</evidence>